<protein>
    <submittedName>
        <fullName evidence="1">Uncharacterized protein</fullName>
    </submittedName>
</protein>
<reference evidence="1 2" key="1">
    <citation type="journal article" date="2010" name="BMC Genomics">
        <title>Genome sequence of the pattern forming Paenibacillus vortex bacterium reveals potential for thriving in complex environments.</title>
        <authorList>
            <person name="Sirota-Madi A."/>
            <person name="Olender T."/>
            <person name="Helman Y."/>
            <person name="Ingham C."/>
            <person name="Brainis I."/>
            <person name="Roth D."/>
            <person name="Hagi E."/>
            <person name="Brodsky L."/>
            <person name="Leshkowitz D."/>
            <person name="Galatenko V."/>
            <person name="Nikolaev V."/>
            <person name="Mugasimangalam R.C."/>
            <person name="Bransburg-Zabary S."/>
            <person name="Gutnick D.L."/>
            <person name="Lancet D."/>
            <person name="Ben-Jacob E."/>
        </authorList>
    </citation>
    <scope>NUCLEOTIDE SEQUENCE [LARGE SCALE GENOMIC DNA]</scope>
    <source>
        <strain evidence="1 2">V453</strain>
    </source>
</reference>
<evidence type="ECO:0000313" key="2">
    <source>
        <dbReference type="Proteomes" id="UP000003094"/>
    </source>
</evidence>
<name>A0A2R9T2Y9_9BACL</name>
<dbReference type="AlphaFoldDB" id="A0A2R9T2Y9"/>
<dbReference type="Proteomes" id="UP000003094">
    <property type="component" value="Unassembled WGS sequence"/>
</dbReference>
<dbReference type="EMBL" id="ADHJ01000001">
    <property type="protein sequence ID" value="EFU43930.1"/>
    <property type="molecule type" value="Genomic_DNA"/>
</dbReference>
<gene>
    <name evidence="1" type="ORF">PVOR_01955</name>
</gene>
<keyword evidence="2" id="KW-1185">Reference proteome</keyword>
<sequence length="321" mass="37359">MSTSAPAALQITREEVFRRHREHFTALHASMMPAEVRAALPNTKRKHYRLYARTSQTDRTDIVADMADISDRYFRETQPDGYVTEFGKPARCPKLRTLNACQSLELLTDYLLAEDHSKGLSLRDKARIEAGEDEEYPPLDAGARRYMDYAYYLECIGGGLSERESHRLKVCETCRCEFIDTSPAINALVCGEKCRLKKDAIRKRIERNDDDRLKRNRERQAQEYPFYSPVEMYEITTRGESVRGDVIEAADRARIKQERGKRKPTNVTMDSDRQYYPNNHKRWRSQKEGKELAGEVVTYNLRNQPLTEEWKSCRHLGHLSL</sequence>
<evidence type="ECO:0000313" key="1">
    <source>
        <dbReference type="EMBL" id="EFU43930.1"/>
    </source>
</evidence>
<accession>A0A2R9T2Y9</accession>
<dbReference type="KEGG" id="pvo:PVOR_01955"/>
<proteinExistence type="predicted"/>
<organism evidence="1 2">
    <name type="scientific">Paenibacillus vortex V453</name>
    <dbReference type="NCBI Taxonomy" id="715225"/>
    <lineage>
        <taxon>Bacteria</taxon>
        <taxon>Bacillati</taxon>
        <taxon>Bacillota</taxon>
        <taxon>Bacilli</taxon>
        <taxon>Bacillales</taxon>
        <taxon>Paenibacillaceae</taxon>
        <taxon>Paenibacillus</taxon>
    </lineage>
</organism>
<comment type="caution">
    <text evidence="1">The sequence shown here is derived from an EMBL/GenBank/DDBJ whole genome shotgun (WGS) entry which is preliminary data.</text>
</comment>